<sequence length="556" mass="63876">MHFSRQVIYQIYPKSFYDSNGDGIGDLRGIIDKVPYLARLNIDMIWFNPFFVSPQRDNGYDIEDYYQIDPLFGTMADFDELVQALKKVGIGVMLDMVFNHTSIQHEWFQKALAGDPEFQQYYYIRPAKADGTPPTNWQSKFGGSAWAPFGNTGQYYLHLYDQSQADLNWHHPAVRRACADIINYWQRKGVHGFRFDVINVIGKDLKLVDAPPKTSAKMLYTDRPIVHDYLQELNHASFGQHQEDITVGELSSATLENSVAYTRPDRHELSMVFNFHHLKVDYDHGNKWTDRQFDFMALKQIINEWSEGMAAANGWQALFWNNHDQPRAVNRFGDVVHYREKSAEMLATVMHLLRGTPFIYMGEELGMTDPQYHHIEDYVDIESQNAYRQLRAQGHGDRAAFHLVHVKSRDNARTPMQWTAAPKTAGFTTGTPWLRPTNQATINVEDELAHGEIFNYYQRLIQLRKQVAVVSEGNYQPLFLDHPQVLAYLRTTAQQQMAVLNNFFGRKTTVELPPEFVDAHVLISNYGATVGGNAVILQPYESIALLRDINKGGVSR</sequence>
<dbReference type="InterPro" id="IPR006047">
    <property type="entry name" value="GH13_cat_dom"/>
</dbReference>
<evidence type="ECO:0000256" key="4">
    <source>
        <dbReference type="NCBIfam" id="TIGR02403"/>
    </source>
</evidence>
<evidence type="ECO:0000256" key="2">
    <source>
        <dbReference type="ARBA" id="ARBA00022801"/>
    </source>
</evidence>
<dbReference type="InterPro" id="IPR045857">
    <property type="entry name" value="O16G_dom_2"/>
</dbReference>
<dbReference type="InterPro" id="IPR056300">
    <property type="entry name" value="SusG-like_C"/>
</dbReference>
<dbReference type="Gene3D" id="2.60.40.1180">
    <property type="entry name" value="Golgi alpha-mannosidase II"/>
    <property type="match status" value="1"/>
</dbReference>
<dbReference type="NCBIfam" id="NF008183">
    <property type="entry name" value="PRK10933.1"/>
    <property type="match status" value="1"/>
</dbReference>
<comment type="caution">
    <text evidence="6">The sequence shown here is derived from an EMBL/GenBank/DDBJ whole genome shotgun (WGS) entry which is preliminary data.</text>
</comment>
<evidence type="ECO:0000259" key="5">
    <source>
        <dbReference type="SMART" id="SM00642"/>
    </source>
</evidence>
<dbReference type="CDD" id="cd11333">
    <property type="entry name" value="AmyAc_SI_OligoGlu_DGase"/>
    <property type="match status" value="1"/>
</dbReference>
<dbReference type="InterPro" id="IPR017853">
    <property type="entry name" value="GH"/>
</dbReference>
<gene>
    <name evidence="6" type="primary">treC</name>
    <name evidence="6" type="ORF">RA086_12610</name>
</gene>
<dbReference type="PANTHER" id="PTHR10357">
    <property type="entry name" value="ALPHA-AMYLASE FAMILY MEMBER"/>
    <property type="match status" value="1"/>
</dbReference>
<dbReference type="NCBIfam" id="TIGR02403">
    <property type="entry name" value="trehalose_treC"/>
    <property type="match status" value="1"/>
</dbReference>
<dbReference type="Proteomes" id="UP001227831">
    <property type="component" value="Unassembled WGS sequence"/>
</dbReference>
<name>A0ABU1ABW3_9LACO</name>
<protein>
    <recommendedName>
        <fullName evidence="4">Alpha,alpha-phosphotrehalase</fullName>
        <ecNumber evidence="4">3.2.1.93</ecNumber>
    </recommendedName>
</protein>
<evidence type="ECO:0000256" key="1">
    <source>
        <dbReference type="ARBA" id="ARBA00008061"/>
    </source>
</evidence>
<proteinExistence type="inferred from homology"/>
<dbReference type="SUPFAM" id="SSF51445">
    <property type="entry name" value="(Trans)glycosidases"/>
    <property type="match status" value="1"/>
</dbReference>
<feature type="domain" description="Glycosyl hydrolase family 13 catalytic" evidence="5">
    <location>
        <begin position="10"/>
        <end position="413"/>
    </location>
</feature>
<reference evidence="6 7" key="1">
    <citation type="journal article" date="2023" name="Int. J. Syst. Evol. Microbiol.">
        <title>Lactiplantibacillus brownii sp. nov., a novel psychrotolerant species isolated from sauerkraut.</title>
        <authorList>
            <person name="Heng Y.C."/>
            <person name="Silvaraju S."/>
            <person name="Lee J.K.Y."/>
            <person name="Kittelmann S."/>
        </authorList>
    </citation>
    <scope>NUCLEOTIDE SEQUENCE [LARGE SCALE GENOMIC DNA]</scope>
    <source>
        <strain evidence="6 7">WILCCON 0030</strain>
    </source>
</reference>
<keyword evidence="7" id="KW-1185">Reference proteome</keyword>
<evidence type="ECO:0000313" key="7">
    <source>
        <dbReference type="Proteomes" id="UP001227831"/>
    </source>
</evidence>
<dbReference type="GO" id="GO:0008788">
    <property type="term" value="F:alpha,alpha-phosphotrehalase activity"/>
    <property type="evidence" value="ECO:0007669"/>
    <property type="project" value="UniProtKB-EC"/>
</dbReference>
<dbReference type="SMART" id="SM00642">
    <property type="entry name" value="Aamy"/>
    <property type="match status" value="1"/>
</dbReference>
<accession>A0ABU1ABW3</accession>
<dbReference type="SUPFAM" id="SSF51011">
    <property type="entry name" value="Glycosyl hydrolase domain"/>
    <property type="match status" value="1"/>
</dbReference>
<dbReference type="EC" id="3.2.1.93" evidence="4"/>
<keyword evidence="2 6" id="KW-0378">Hydrolase</keyword>
<organism evidence="6 7">
    <name type="scientific">Lactiplantibacillus brownii</name>
    <dbReference type="NCBI Taxonomy" id="3069269"/>
    <lineage>
        <taxon>Bacteria</taxon>
        <taxon>Bacillati</taxon>
        <taxon>Bacillota</taxon>
        <taxon>Bacilli</taxon>
        <taxon>Lactobacillales</taxon>
        <taxon>Lactobacillaceae</taxon>
        <taxon>Lactiplantibacillus</taxon>
    </lineage>
</organism>
<dbReference type="Gene3D" id="3.90.400.10">
    <property type="entry name" value="Oligo-1,6-glucosidase, Domain 2"/>
    <property type="match status" value="1"/>
</dbReference>
<dbReference type="Pfam" id="PF00128">
    <property type="entry name" value="Alpha-amylase"/>
    <property type="match status" value="1"/>
</dbReference>
<dbReference type="RefSeq" id="WP_308704130.1">
    <property type="nucleotide sequence ID" value="NZ_AP027463.1"/>
</dbReference>
<dbReference type="InterPro" id="IPR013780">
    <property type="entry name" value="Glyco_hydro_b"/>
</dbReference>
<dbReference type="Pfam" id="PF23915">
    <property type="entry name" value="SusG_C"/>
    <property type="match status" value="1"/>
</dbReference>
<dbReference type="InterPro" id="IPR012769">
    <property type="entry name" value="Trehalose_TreC"/>
</dbReference>
<dbReference type="Gene3D" id="3.20.20.80">
    <property type="entry name" value="Glycosidases"/>
    <property type="match status" value="1"/>
</dbReference>
<comment type="similarity">
    <text evidence="1">Belongs to the glycosyl hydrolase 13 family.</text>
</comment>
<keyword evidence="3 6" id="KW-0326">Glycosidase</keyword>
<dbReference type="EMBL" id="JAVCWF010000001">
    <property type="protein sequence ID" value="MDQ7938451.1"/>
    <property type="molecule type" value="Genomic_DNA"/>
</dbReference>
<dbReference type="PANTHER" id="PTHR10357:SF217">
    <property type="entry name" value="TREHALOSE-6-PHOSPHATE HYDROLASE"/>
    <property type="match status" value="1"/>
</dbReference>
<evidence type="ECO:0000256" key="3">
    <source>
        <dbReference type="ARBA" id="ARBA00023295"/>
    </source>
</evidence>
<evidence type="ECO:0000313" key="6">
    <source>
        <dbReference type="EMBL" id="MDQ7938451.1"/>
    </source>
</evidence>